<comment type="caution">
    <text evidence="4">The sequence shown here is derived from an EMBL/GenBank/DDBJ whole genome shotgun (WGS) entry which is preliminary data.</text>
</comment>
<keyword evidence="3" id="KW-0472">Membrane</keyword>
<protein>
    <submittedName>
        <fullName evidence="4">Class F sortase</fullName>
    </submittedName>
</protein>
<proteinExistence type="predicted"/>
<name>A0A831TE95_9BACT</name>
<dbReference type="EMBL" id="DSIY01000291">
    <property type="protein sequence ID" value="HEG92237.1"/>
    <property type="molecule type" value="Genomic_DNA"/>
</dbReference>
<keyword evidence="1" id="KW-0378">Hydrolase</keyword>
<dbReference type="GO" id="GO:0016787">
    <property type="term" value="F:hydrolase activity"/>
    <property type="evidence" value="ECO:0007669"/>
    <property type="project" value="UniProtKB-KW"/>
</dbReference>
<reference evidence="4" key="1">
    <citation type="journal article" date="2020" name="mSystems">
        <title>Genome- and Community-Level Interaction Insights into Carbon Utilization and Element Cycling Functions of Hydrothermarchaeota in Hydrothermal Sediment.</title>
        <authorList>
            <person name="Zhou Z."/>
            <person name="Liu Y."/>
            <person name="Xu W."/>
            <person name="Pan J."/>
            <person name="Luo Z.H."/>
            <person name="Li M."/>
        </authorList>
    </citation>
    <scope>NUCLEOTIDE SEQUENCE [LARGE SCALE GENOMIC DNA]</scope>
    <source>
        <strain evidence="4">SpSt-210</strain>
    </source>
</reference>
<dbReference type="InterPro" id="IPR042001">
    <property type="entry name" value="Sortase_F"/>
</dbReference>
<dbReference type="InterPro" id="IPR023365">
    <property type="entry name" value="Sortase_dom-sf"/>
</dbReference>
<evidence type="ECO:0000256" key="3">
    <source>
        <dbReference type="SAM" id="Phobius"/>
    </source>
</evidence>
<feature type="region of interest" description="Disordered" evidence="2">
    <location>
        <begin position="101"/>
        <end position="123"/>
    </location>
</feature>
<keyword evidence="3" id="KW-1133">Transmembrane helix</keyword>
<dbReference type="AlphaFoldDB" id="A0A831TE95"/>
<dbReference type="InterPro" id="IPR005754">
    <property type="entry name" value="Sortase"/>
</dbReference>
<evidence type="ECO:0000256" key="1">
    <source>
        <dbReference type="ARBA" id="ARBA00022801"/>
    </source>
</evidence>
<keyword evidence="3" id="KW-0812">Transmembrane</keyword>
<dbReference type="Pfam" id="PF04203">
    <property type="entry name" value="Sortase"/>
    <property type="match status" value="1"/>
</dbReference>
<evidence type="ECO:0000256" key="2">
    <source>
        <dbReference type="SAM" id="MobiDB-lite"/>
    </source>
</evidence>
<sequence length="279" mass="28610">MSRDVVRGGQPPWPNHRNDYRGEPGELTPPPVSGNGAANQQQGQRVVALLALIAWCVAAALAGAALGYAGHRLFLADPQVPDARSARAGPAAVTSLTIGAEPTASPTRPAVTGSPPAAIETPTPARSGVPIARIVIPAIGVNAPVVVKSIDSGGVMQAPDTPSDVAWYDFTGLPGGGSNIVLAGHVDFAGVGPAVFWDLWRMEEGDTVQLHLVDGSIALYRVVSSDLVVEATAPVGQIVGPTPGEVVTLITCAGNYNTATGRYDQRLVVRAERVPSAGS</sequence>
<gene>
    <name evidence="4" type="ORF">ENP34_12510</name>
</gene>
<dbReference type="SUPFAM" id="SSF63817">
    <property type="entry name" value="Sortase"/>
    <property type="match status" value="1"/>
</dbReference>
<accession>A0A831TE95</accession>
<dbReference type="Gene3D" id="2.40.260.10">
    <property type="entry name" value="Sortase"/>
    <property type="match status" value="1"/>
</dbReference>
<feature type="transmembrane region" description="Helical" evidence="3">
    <location>
        <begin position="46"/>
        <end position="69"/>
    </location>
</feature>
<feature type="region of interest" description="Disordered" evidence="2">
    <location>
        <begin position="1"/>
        <end position="39"/>
    </location>
</feature>
<dbReference type="CDD" id="cd05829">
    <property type="entry name" value="Sortase_F"/>
    <property type="match status" value="1"/>
</dbReference>
<organism evidence="4">
    <name type="scientific">Thermorudis peleae</name>
    <dbReference type="NCBI Taxonomy" id="1382356"/>
    <lineage>
        <taxon>Bacteria</taxon>
        <taxon>Pseudomonadati</taxon>
        <taxon>Thermomicrobiota</taxon>
        <taxon>Thermomicrobia</taxon>
        <taxon>Thermomicrobia incertae sedis</taxon>
        <taxon>Thermorudis</taxon>
    </lineage>
</organism>
<evidence type="ECO:0000313" key="4">
    <source>
        <dbReference type="EMBL" id="HEG92237.1"/>
    </source>
</evidence>